<organism evidence="2 3">
    <name type="scientific">Patulibacter medicamentivorans</name>
    <dbReference type="NCBI Taxonomy" id="1097667"/>
    <lineage>
        <taxon>Bacteria</taxon>
        <taxon>Bacillati</taxon>
        <taxon>Actinomycetota</taxon>
        <taxon>Thermoleophilia</taxon>
        <taxon>Solirubrobacterales</taxon>
        <taxon>Patulibacteraceae</taxon>
        <taxon>Patulibacter</taxon>
    </lineage>
</organism>
<accession>H0E628</accession>
<name>H0E628_9ACTN</name>
<feature type="transmembrane region" description="Helical" evidence="1">
    <location>
        <begin position="30"/>
        <end position="51"/>
    </location>
</feature>
<reference evidence="2 3" key="1">
    <citation type="journal article" date="2013" name="Biodegradation">
        <title>Quantitative proteomic analysis of ibuprofen-degrading Patulibacter sp. strain I11.</title>
        <authorList>
            <person name="Almeida B."/>
            <person name="Kjeldal H."/>
            <person name="Lolas I."/>
            <person name="Knudsen A.D."/>
            <person name="Carvalho G."/>
            <person name="Nielsen K.L."/>
            <person name="Barreto Crespo M.T."/>
            <person name="Stensballe A."/>
            <person name="Nielsen J.L."/>
        </authorList>
    </citation>
    <scope>NUCLEOTIDE SEQUENCE [LARGE SCALE GENOMIC DNA]</scope>
    <source>
        <strain evidence="2 3">I11</strain>
    </source>
</reference>
<dbReference type="AlphaFoldDB" id="H0E628"/>
<comment type="caution">
    <text evidence="2">The sequence shown here is derived from an EMBL/GenBank/DDBJ whole genome shotgun (WGS) entry which is preliminary data.</text>
</comment>
<dbReference type="Proteomes" id="UP000005143">
    <property type="component" value="Unassembled WGS sequence"/>
</dbReference>
<protein>
    <submittedName>
        <fullName evidence="2">Uncharacterized protein</fullName>
    </submittedName>
</protein>
<keyword evidence="3" id="KW-1185">Reference proteome</keyword>
<sequence>MGVSFVFFLAICTLFGIAGGLQGRAKGSSFLLWFMISAGVPLFGFIASIVYPGREDELRRRCDGCGRMLPITDTMCMRCGTDLPFPEVAYLPPGVRPVEESPTAGPPSAAG</sequence>
<dbReference type="OrthoDB" id="5244048at2"/>
<gene>
    <name evidence="2" type="ORF">PAI11_22780</name>
</gene>
<evidence type="ECO:0000313" key="3">
    <source>
        <dbReference type="Proteomes" id="UP000005143"/>
    </source>
</evidence>
<evidence type="ECO:0000256" key="1">
    <source>
        <dbReference type="SAM" id="Phobius"/>
    </source>
</evidence>
<evidence type="ECO:0000313" key="2">
    <source>
        <dbReference type="EMBL" id="EHN10857.1"/>
    </source>
</evidence>
<proteinExistence type="predicted"/>
<dbReference type="RefSeq" id="WP_007575024.1">
    <property type="nucleotide sequence ID" value="NZ_AGUD01000199.1"/>
</dbReference>
<keyword evidence="1" id="KW-0812">Transmembrane</keyword>
<keyword evidence="1" id="KW-0472">Membrane</keyword>
<dbReference type="EMBL" id="AGUD01000199">
    <property type="protein sequence ID" value="EHN10857.1"/>
    <property type="molecule type" value="Genomic_DNA"/>
</dbReference>
<keyword evidence="1" id="KW-1133">Transmembrane helix</keyword>